<evidence type="ECO:0008006" key="5">
    <source>
        <dbReference type="Google" id="ProtNLM"/>
    </source>
</evidence>
<evidence type="ECO:0000256" key="2">
    <source>
        <dbReference type="ARBA" id="ARBA00022723"/>
    </source>
</evidence>
<dbReference type="EMBL" id="CP095049">
    <property type="protein sequence ID" value="UOQ52030.1"/>
    <property type="molecule type" value="Genomic_DNA"/>
</dbReference>
<dbReference type="Gene3D" id="1.20.120.450">
    <property type="entry name" value="dinb family like domain"/>
    <property type="match status" value="1"/>
</dbReference>
<protein>
    <recommendedName>
        <fullName evidence="5">Damage-inducible protein DinB</fullName>
    </recommendedName>
</protein>
<comment type="similarity">
    <text evidence="1">Belongs to the DinB family.</text>
</comment>
<dbReference type="InterPro" id="IPR007837">
    <property type="entry name" value="DinB"/>
</dbReference>
<evidence type="ECO:0000256" key="1">
    <source>
        <dbReference type="ARBA" id="ARBA00008635"/>
    </source>
</evidence>
<sequence length="150" mass="17274">MTTFFEKLFDYNYQSNLRVIEALLIQETKSSSKALELLGHIQQVHAVWNRRAATPGQLEEANLAAGLQDTETVNYQNTLWLIRHASLSELVHYQTTTGLARADSRQDLLFHILNHSTYHRAQIATECRHQGTEPVATDYLLYAWKSKPYQ</sequence>
<dbReference type="RefSeq" id="WP_244715633.1">
    <property type="nucleotide sequence ID" value="NZ_CP095049.1"/>
</dbReference>
<organism evidence="3 4">
    <name type="scientific">Hymenobacter cellulosivorans</name>
    <dbReference type="NCBI Taxonomy" id="2932249"/>
    <lineage>
        <taxon>Bacteria</taxon>
        <taxon>Pseudomonadati</taxon>
        <taxon>Bacteroidota</taxon>
        <taxon>Cytophagia</taxon>
        <taxon>Cytophagales</taxon>
        <taxon>Hymenobacteraceae</taxon>
        <taxon>Hymenobacter</taxon>
    </lineage>
</organism>
<proteinExistence type="inferred from homology"/>
<name>A0ABY4F5T5_9BACT</name>
<dbReference type="PANTHER" id="PTHR37302:SF3">
    <property type="entry name" value="DAMAGE-INDUCIBLE PROTEIN DINB"/>
    <property type="match status" value="1"/>
</dbReference>
<evidence type="ECO:0000313" key="4">
    <source>
        <dbReference type="Proteomes" id="UP000831785"/>
    </source>
</evidence>
<dbReference type="Pfam" id="PF05163">
    <property type="entry name" value="DinB"/>
    <property type="match status" value="1"/>
</dbReference>
<dbReference type="PANTHER" id="PTHR37302">
    <property type="entry name" value="SLR1116 PROTEIN"/>
    <property type="match status" value="1"/>
</dbReference>
<keyword evidence="2" id="KW-0479">Metal-binding</keyword>
<evidence type="ECO:0000313" key="3">
    <source>
        <dbReference type="EMBL" id="UOQ52030.1"/>
    </source>
</evidence>
<reference evidence="3 4" key="1">
    <citation type="submission" date="2022-04" db="EMBL/GenBank/DDBJ databases">
        <title>Hymenobacter sp. isolated from the air.</title>
        <authorList>
            <person name="Won M."/>
            <person name="Lee C.-M."/>
            <person name="Woen H.-Y."/>
            <person name="Kwon S.-W."/>
        </authorList>
    </citation>
    <scope>NUCLEOTIDE SEQUENCE [LARGE SCALE GENOMIC DNA]</scope>
    <source>
        <strain evidence="4">5116 S-27</strain>
    </source>
</reference>
<keyword evidence="4" id="KW-1185">Reference proteome</keyword>
<gene>
    <name evidence="3" type="ORF">MUN80_19980</name>
</gene>
<dbReference type="Proteomes" id="UP000831785">
    <property type="component" value="Chromosome"/>
</dbReference>
<dbReference type="InterPro" id="IPR034660">
    <property type="entry name" value="DinB/YfiT-like"/>
</dbReference>
<accession>A0ABY4F5T5</accession>
<dbReference type="SUPFAM" id="SSF109854">
    <property type="entry name" value="DinB/YfiT-like putative metalloenzymes"/>
    <property type="match status" value="1"/>
</dbReference>